<feature type="transmembrane region" description="Helical" evidence="1">
    <location>
        <begin position="64"/>
        <end position="87"/>
    </location>
</feature>
<evidence type="ECO:0000259" key="2">
    <source>
        <dbReference type="Pfam" id="PF09990"/>
    </source>
</evidence>
<proteinExistence type="predicted"/>
<dbReference type="RefSeq" id="WP_133322044.1">
    <property type="nucleotide sequence ID" value="NZ_SMTF01000008.1"/>
</dbReference>
<protein>
    <submittedName>
        <fullName evidence="3">DUF2231 domain-containing protein</fullName>
    </submittedName>
</protein>
<gene>
    <name evidence="3" type="ORF">E2F46_10510</name>
</gene>
<feature type="transmembrane region" description="Helical" evidence="1">
    <location>
        <begin position="99"/>
        <end position="118"/>
    </location>
</feature>
<organism evidence="3 4">
    <name type="scientific">Luteimonas aestuarii</name>
    <dbReference type="NCBI Taxonomy" id="453837"/>
    <lineage>
        <taxon>Bacteria</taxon>
        <taxon>Pseudomonadati</taxon>
        <taxon>Pseudomonadota</taxon>
        <taxon>Gammaproteobacteria</taxon>
        <taxon>Lysobacterales</taxon>
        <taxon>Lysobacteraceae</taxon>
        <taxon>Luteimonas</taxon>
    </lineage>
</organism>
<keyword evidence="1" id="KW-1133">Transmembrane helix</keyword>
<evidence type="ECO:0000313" key="3">
    <source>
        <dbReference type="EMBL" id="TDK23349.1"/>
    </source>
</evidence>
<dbReference type="Pfam" id="PF09990">
    <property type="entry name" value="DUF2231"/>
    <property type="match status" value="1"/>
</dbReference>
<name>A0A4R5TRW5_9GAMM</name>
<evidence type="ECO:0000256" key="1">
    <source>
        <dbReference type="SAM" id="Phobius"/>
    </source>
</evidence>
<reference evidence="3 4" key="1">
    <citation type="submission" date="2019-03" db="EMBL/GenBank/DDBJ databases">
        <title>Luteimonas zhaokaii sp.nov., isolated from the rectal contents of Plateau pika in Yushu, Qinghai Province, China.</title>
        <authorList>
            <person name="Zhang G."/>
        </authorList>
    </citation>
    <scope>NUCLEOTIDE SEQUENCE [LARGE SCALE GENOMIC DNA]</scope>
    <source>
        <strain evidence="3 4">B9</strain>
    </source>
</reference>
<dbReference type="EMBL" id="SMTF01000008">
    <property type="protein sequence ID" value="TDK23349.1"/>
    <property type="molecule type" value="Genomic_DNA"/>
</dbReference>
<dbReference type="AlphaFoldDB" id="A0A4R5TRW5"/>
<keyword evidence="4" id="KW-1185">Reference proteome</keyword>
<feature type="domain" description="DUF2231" evidence="2">
    <location>
        <begin position="25"/>
        <end position="157"/>
    </location>
</feature>
<dbReference type="InterPro" id="IPR019251">
    <property type="entry name" value="DUF2231_TM"/>
</dbReference>
<dbReference type="Proteomes" id="UP000294796">
    <property type="component" value="Unassembled WGS sequence"/>
</dbReference>
<accession>A0A4R5TRW5</accession>
<sequence>MRKTLEQPVPENLSPSVESRVAVKRHPLHPILVVYPVVCLSLLLPSDLAYLWTQDDFWARVSWWLNLMGLASGLFAAVFGILDMFLIRIARRHVSVWNHFVAGVMLLALAALGVWLRAGEPAAVWPWAVVQSSLCLLMVGVVGWLGGTLTFGHGIGVYGHTAKDYGADDAPGE</sequence>
<comment type="caution">
    <text evidence="3">The sequence shown here is derived from an EMBL/GenBank/DDBJ whole genome shotgun (WGS) entry which is preliminary data.</text>
</comment>
<keyword evidence="1" id="KW-0472">Membrane</keyword>
<feature type="transmembrane region" description="Helical" evidence="1">
    <location>
        <begin position="32"/>
        <end position="52"/>
    </location>
</feature>
<evidence type="ECO:0000313" key="4">
    <source>
        <dbReference type="Proteomes" id="UP000294796"/>
    </source>
</evidence>
<dbReference type="OrthoDB" id="2873672at2"/>
<keyword evidence="1" id="KW-0812">Transmembrane</keyword>